<dbReference type="Gene3D" id="1.10.10.10">
    <property type="entry name" value="Winged helix-like DNA-binding domain superfamily/Winged helix DNA-binding domain"/>
    <property type="match status" value="1"/>
</dbReference>
<evidence type="ECO:0000256" key="3">
    <source>
        <dbReference type="ARBA" id="ARBA00023125"/>
    </source>
</evidence>
<name>A0ABV7GVL6_9RHOB</name>
<keyword evidence="7" id="KW-1185">Reference proteome</keyword>
<dbReference type="InterPro" id="IPR058163">
    <property type="entry name" value="LysR-type_TF_proteobact-type"/>
</dbReference>
<dbReference type="InterPro" id="IPR036388">
    <property type="entry name" value="WH-like_DNA-bd_sf"/>
</dbReference>
<keyword evidence="2" id="KW-0805">Transcription regulation</keyword>
<dbReference type="EMBL" id="JBHRTB010000010">
    <property type="protein sequence ID" value="MFC3143561.1"/>
    <property type="molecule type" value="Genomic_DNA"/>
</dbReference>
<dbReference type="RefSeq" id="WP_275630846.1">
    <property type="nucleotide sequence ID" value="NZ_JARGYD010000001.1"/>
</dbReference>
<evidence type="ECO:0000256" key="1">
    <source>
        <dbReference type="ARBA" id="ARBA00009437"/>
    </source>
</evidence>
<feature type="domain" description="HTH lysR-type" evidence="5">
    <location>
        <begin position="1"/>
        <end position="62"/>
    </location>
</feature>
<dbReference type="SUPFAM" id="SSF53850">
    <property type="entry name" value="Periplasmic binding protein-like II"/>
    <property type="match status" value="1"/>
</dbReference>
<accession>A0ABV7GVL6</accession>
<organism evidence="6 7">
    <name type="scientific">Psychromarinibacter halotolerans</name>
    <dbReference type="NCBI Taxonomy" id="1775175"/>
    <lineage>
        <taxon>Bacteria</taxon>
        <taxon>Pseudomonadati</taxon>
        <taxon>Pseudomonadota</taxon>
        <taxon>Alphaproteobacteria</taxon>
        <taxon>Rhodobacterales</taxon>
        <taxon>Paracoccaceae</taxon>
        <taxon>Psychromarinibacter</taxon>
    </lineage>
</organism>
<dbReference type="Pfam" id="PF00126">
    <property type="entry name" value="HTH_1"/>
    <property type="match status" value="1"/>
</dbReference>
<dbReference type="Gene3D" id="3.40.190.290">
    <property type="match status" value="1"/>
</dbReference>
<reference evidence="7" key="1">
    <citation type="journal article" date="2019" name="Int. J. Syst. Evol. Microbiol.">
        <title>The Global Catalogue of Microorganisms (GCM) 10K type strain sequencing project: providing services to taxonomists for standard genome sequencing and annotation.</title>
        <authorList>
            <consortium name="The Broad Institute Genomics Platform"/>
            <consortium name="The Broad Institute Genome Sequencing Center for Infectious Disease"/>
            <person name="Wu L."/>
            <person name="Ma J."/>
        </authorList>
    </citation>
    <scope>NUCLEOTIDE SEQUENCE [LARGE SCALE GENOMIC DNA]</scope>
    <source>
        <strain evidence="7">KCTC 52366</strain>
    </source>
</reference>
<gene>
    <name evidence="6" type="ORF">ACFOGP_12640</name>
</gene>
<keyword evidence="3" id="KW-0238">DNA-binding</keyword>
<evidence type="ECO:0000313" key="6">
    <source>
        <dbReference type="EMBL" id="MFC3143561.1"/>
    </source>
</evidence>
<evidence type="ECO:0000256" key="2">
    <source>
        <dbReference type="ARBA" id="ARBA00023015"/>
    </source>
</evidence>
<dbReference type="InterPro" id="IPR000847">
    <property type="entry name" value="LysR_HTH_N"/>
</dbReference>
<sequence length="297" mass="32056">MNKAPAWDHFRSFLAVVDHGSLSAAARALGLTQPTLARHIEQLELSLGAPLFTRSPQGLRPTDRARRLVPHAQAMAAASAAAMRAADGDAETLTGTIRIAASDVIGAFVLPALLRDLRAAHPGLQFELALSNAPSDLLRRDADIAIRMVRPVQSALVAKRVGDVTLGAFAHPDYLDRRGTPSSPADLGAHDLIGIDRDLSALKGFETSGFPLDRAGFAYRLDNQIAHIEAIRQGLGIGICQLGLATRAPRLIRLFADRVAIPLETWVTMHEDLRGDARMRVTFDHLCTEMAAYCRIG</sequence>
<evidence type="ECO:0000313" key="7">
    <source>
        <dbReference type="Proteomes" id="UP001595632"/>
    </source>
</evidence>
<dbReference type="Proteomes" id="UP001595632">
    <property type="component" value="Unassembled WGS sequence"/>
</dbReference>
<dbReference type="PRINTS" id="PR00039">
    <property type="entry name" value="HTHLYSR"/>
</dbReference>
<evidence type="ECO:0000256" key="4">
    <source>
        <dbReference type="ARBA" id="ARBA00023163"/>
    </source>
</evidence>
<keyword evidence="4" id="KW-0804">Transcription</keyword>
<dbReference type="Pfam" id="PF03466">
    <property type="entry name" value="LysR_substrate"/>
    <property type="match status" value="1"/>
</dbReference>
<dbReference type="InterPro" id="IPR005119">
    <property type="entry name" value="LysR_subst-bd"/>
</dbReference>
<dbReference type="PROSITE" id="PS50931">
    <property type="entry name" value="HTH_LYSR"/>
    <property type="match status" value="1"/>
</dbReference>
<comment type="similarity">
    <text evidence="1">Belongs to the LysR transcriptional regulatory family.</text>
</comment>
<dbReference type="PANTHER" id="PTHR30537">
    <property type="entry name" value="HTH-TYPE TRANSCRIPTIONAL REGULATOR"/>
    <property type="match status" value="1"/>
</dbReference>
<comment type="caution">
    <text evidence="6">The sequence shown here is derived from an EMBL/GenBank/DDBJ whole genome shotgun (WGS) entry which is preliminary data.</text>
</comment>
<dbReference type="PANTHER" id="PTHR30537:SF3">
    <property type="entry name" value="TRANSCRIPTIONAL REGULATORY PROTEIN"/>
    <property type="match status" value="1"/>
</dbReference>
<dbReference type="SUPFAM" id="SSF46785">
    <property type="entry name" value="Winged helix' DNA-binding domain"/>
    <property type="match status" value="1"/>
</dbReference>
<proteinExistence type="inferred from homology"/>
<dbReference type="InterPro" id="IPR036390">
    <property type="entry name" value="WH_DNA-bd_sf"/>
</dbReference>
<evidence type="ECO:0000259" key="5">
    <source>
        <dbReference type="PROSITE" id="PS50931"/>
    </source>
</evidence>
<protein>
    <submittedName>
        <fullName evidence="6">LysR family transcriptional regulator</fullName>
    </submittedName>
</protein>